<sequence length="649" mass="75721">MKKQKILAYEGRIPVSDRELTAAVIDIDNKKHLIIDLYIAGAIKYRMAVNDKEYVHFNYENQKWDCISTCWNRPYSGELSKASIDRVDKQLLKEWYAKEIPAGWDNEDLIYAIEQKAFDIKTSERMLKEENEKEKLFAIMPEKPKLLDETINRYIEAGNIIYYKRKGSYADYYCCQCGEKFTRRIKATEAYAGPSVDIVPRRYQSKECPKCKRKGTLLNWGRAKITNQVFEVLLYQAAEDETLVIRAYAVRAVRSPGSILTKKILEYGRVFLRRDYERIYDNSCNTGKWWKSKKLDIYRSGKLCEVNYSEAVEKSDLRHIPATAYKLISEVGAREERHILARYDTLTAYAHAPQIEQLYKIGLMQICRRLIFAKGQTRDINKKAKTAAGILRITTEQLRYLRESEQELLALSVIKIMNYRKIPFTQHNAEIVTRLYIAAPTEDKLKHILKYQSPEKLLNYLNKNIPEHAILADAITEYDDYLRAREANGDDLSNTVYLRPRELHKTYIELREKMERAKSAKYIKQMNEKYAKIKVNSAKVTTKYTWQQSGLLIRPARDAGEVVMEGRILHHCVGDDHQRYLSNYNQNKAIILVIRHENEPDKPYITVEYENNKVQQWYGIRDTKPDKETIDSFLKAYVAHIAGKAGKAG</sequence>
<accession>A0ABV1BX36</accession>
<dbReference type="RefSeq" id="WP_349153508.1">
    <property type="nucleotide sequence ID" value="NZ_JBBMER010000004.1"/>
</dbReference>
<reference evidence="1 2" key="1">
    <citation type="submission" date="2024-03" db="EMBL/GenBank/DDBJ databases">
        <title>Human intestinal bacterial collection.</title>
        <authorList>
            <person name="Pauvert C."/>
            <person name="Hitch T.C.A."/>
            <person name="Clavel T."/>
        </authorList>
    </citation>
    <scope>NUCLEOTIDE SEQUENCE [LARGE SCALE GENOMIC DNA]</scope>
    <source>
        <strain evidence="1 2">CLA-AA-H255</strain>
    </source>
</reference>
<name>A0ABV1BX36_9FIRM</name>
<dbReference type="Pfam" id="PF14284">
    <property type="entry name" value="PcfJ"/>
    <property type="match status" value="1"/>
</dbReference>
<evidence type="ECO:0000313" key="2">
    <source>
        <dbReference type="Proteomes" id="UP001442364"/>
    </source>
</evidence>
<dbReference type="EMBL" id="JBBMER010000004">
    <property type="protein sequence ID" value="MEQ2379523.1"/>
    <property type="molecule type" value="Genomic_DNA"/>
</dbReference>
<protein>
    <submittedName>
        <fullName evidence="1">PcfJ domain-containing protein</fullName>
    </submittedName>
</protein>
<dbReference type="InterPro" id="IPR025586">
    <property type="entry name" value="PcfJ"/>
</dbReference>
<evidence type="ECO:0000313" key="1">
    <source>
        <dbReference type="EMBL" id="MEQ2379523.1"/>
    </source>
</evidence>
<dbReference type="Proteomes" id="UP001442364">
    <property type="component" value="Unassembled WGS sequence"/>
</dbReference>
<organism evidence="1 2">
    <name type="scientific">[Lactobacillus] rogosae</name>
    <dbReference type="NCBI Taxonomy" id="706562"/>
    <lineage>
        <taxon>Bacteria</taxon>
        <taxon>Bacillati</taxon>
        <taxon>Bacillota</taxon>
        <taxon>Clostridia</taxon>
        <taxon>Lachnospirales</taxon>
        <taxon>Lachnospiraceae</taxon>
        <taxon>Lachnospira</taxon>
    </lineage>
</organism>
<proteinExistence type="predicted"/>
<keyword evidence="2" id="KW-1185">Reference proteome</keyword>
<gene>
    <name evidence="1" type="ORF">WMO14_06485</name>
</gene>
<comment type="caution">
    <text evidence="1">The sequence shown here is derived from an EMBL/GenBank/DDBJ whole genome shotgun (WGS) entry which is preliminary data.</text>
</comment>